<evidence type="ECO:0000313" key="1">
    <source>
        <dbReference type="EMBL" id="MFB9072365.1"/>
    </source>
</evidence>
<organism evidence="1 2">
    <name type="scientific">Citricoccus parietis</name>
    <dbReference type="NCBI Taxonomy" id="592307"/>
    <lineage>
        <taxon>Bacteria</taxon>
        <taxon>Bacillati</taxon>
        <taxon>Actinomycetota</taxon>
        <taxon>Actinomycetes</taxon>
        <taxon>Micrococcales</taxon>
        <taxon>Micrococcaceae</taxon>
        <taxon>Citricoccus</taxon>
    </lineage>
</organism>
<sequence length="50" mass="5132">MGRVGESWKPAGALHLDPVGKDADADMVTGEAVGAVDHGIDQSLQPYIVG</sequence>
<protein>
    <submittedName>
        <fullName evidence="1">Uncharacterized protein</fullName>
    </submittedName>
</protein>
<gene>
    <name evidence="1" type="ORF">ACFFX0_14630</name>
</gene>
<dbReference type="Proteomes" id="UP001589575">
    <property type="component" value="Unassembled WGS sequence"/>
</dbReference>
<accession>A0ABV5G0B5</accession>
<reference evidence="1 2" key="1">
    <citation type="submission" date="2024-09" db="EMBL/GenBank/DDBJ databases">
        <authorList>
            <person name="Sun Q."/>
            <person name="Mori K."/>
        </authorList>
    </citation>
    <scope>NUCLEOTIDE SEQUENCE [LARGE SCALE GENOMIC DNA]</scope>
    <source>
        <strain evidence="1 2">CCM 7609</strain>
    </source>
</reference>
<proteinExistence type="predicted"/>
<comment type="caution">
    <text evidence="1">The sequence shown here is derived from an EMBL/GenBank/DDBJ whole genome shotgun (WGS) entry which is preliminary data.</text>
</comment>
<name>A0ABV5G0B5_9MICC</name>
<keyword evidence="2" id="KW-1185">Reference proteome</keyword>
<dbReference type="EMBL" id="JBHMFI010000001">
    <property type="protein sequence ID" value="MFB9072365.1"/>
    <property type="molecule type" value="Genomic_DNA"/>
</dbReference>
<evidence type="ECO:0000313" key="2">
    <source>
        <dbReference type="Proteomes" id="UP001589575"/>
    </source>
</evidence>